<name>A0A517QZ60_9PLAN</name>
<dbReference type="EMBL" id="CP036268">
    <property type="protein sequence ID" value="QDT36929.1"/>
    <property type="molecule type" value="Genomic_DNA"/>
</dbReference>
<dbReference type="AlphaFoldDB" id="A0A517QZ60"/>
<dbReference type="OrthoDB" id="213748at2"/>
<protein>
    <recommendedName>
        <fullName evidence="3">Lipoprotein</fullName>
    </recommendedName>
</protein>
<dbReference type="PROSITE" id="PS51257">
    <property type="entry name" value="PROKAR_LIPOPROTEIN"/>
    <property type="match status" value="1"/>
</dbReference>
<sequence>MRHSQRLALKTVGRSRRAVSLVVTAAVLLSCGSGCSLFVMAGKMFFGDPTIPSHFHRMVGIDLTDGEHSVLVVTTTPEAIKRDAPAIDLDITERVSRRLKNKGVDLFPSGEVLTWLDDRGGRWDDVDEIARAFETDYIVHCDLRELTFYEENSSDLYRGKVNGSIYCYEVAEENGVYLAQRVFNVEFDSTYPSHRPKLAHQMSERIFREEFVDRVCKQVALTFYDHKLSEEID</sequence>
<reference evidence="1 2" key="1">
    <citation type="submission" date="2019-02" db="EMBL/GenBank/DDBJ databases">
        <title>Deep-cultivation of Planctomycetes and their phenomic and genomic characterization uncovers novel biology.</title>
        <authorList>
            <person name="Wiegand S."/>
            <person name="Jogler M."/>
            <person name="Boedeker C."/>
            <person name="Pinto D."/>
            <person name="Vollmers J."/>
            <person name="Rivas-Marin E."/>
            <person name="Kohn T."/>
            <person name="Peeters S.H."/>
            <person name="Heuer A."/>
            <person name="Rast P."/>
            <person name="Oberbeckmann S."/>
            <person name="Bunk B."/>
            <person name="Jeske O."/>
            <person name="Meyerdierks A."/>
            <person name="Storesund J.E."/>
            <person name="Kallscheuer N."/>
            <person name="Luecker S."/>
            <person name="Lage O.M."/>
            <person name="Pohl T."/>
            <person name="Merkel B.J."/>
            <person name="Hornburger P."/>
            <person name="Mueller R.-W."/>
            <person name="Bruemmer F."/>
            <person name="Labrenz M."/>
            <person name="Spormann A.M."/>
            <person name="Op den Camp H."/>
            <person name="Overmann J."/>
            <person name="Amann R."/>
            <person name="Jetten M.S.M."/>
            <person name="Mascher T."/>
            <person name="Medema M.H."/>
            <person name="Devos D.P."/>
            <person name="Kaster A.-K."/>
            <person name="Ovreas L."/>
            <person name="Rohde M."/>
            <person name="Galperin M.Y."/>
            <person name="Jogler C."/>
        </authorList>
    </citation>
    <scope>NUCLEOTIDE SEQUENCE [LARGE SCALE GENOMIC DNA]</scope>
    <source>
        <strain evidence="1 2">Pan189</strain>
    </source>
</reference>
<dbReference type="RefSeq" id="WP_145363087.1">
    <property type="nucleotide sequence ID" value="NZ_CP036268.1"/>
</dbReference>
<evidence type="ECO:0008006" key="3">
    <source>
        <dbReference type="Google" id="ProtNLM"/>
    </source>
</evidence>
<proteinExistence type="predicted"/>
<keyword evidence="2" id="KW-1185">Reference proteome</keyword>
<evidence type="ECO:0000313" key="2">
    <source>
        <dbReference type="Proteomes" id="UP000317318"/>
    </source>
</evidence>
<gene>
    <name evidence="1" type="ORF">Pan189_12930</name>
</gene>
<accession>A0A517QZ60</accession>
<dbReference type="KEGG" id="svp:Pan189_12930"/>
<evidence type="ECO:0000313" key="1">
    <source>
        <dbReference type="EMBL" id="QDT36929.1"/>
    </source>
</evidence>
<organism evidence="1 2">
    <name type="scientific">Stratiformator vulcanicus</name>
    <dbReference type="NCBI Taxonomy" id="2527980"/>
    <lineage>
        <taxon>Bacteria</taxon>
        <taxon>Pseudomonadati</taxon>
        <taxon>Planctomycetota</taxon>
        <taxon>Planctomycetia</taxon>
        <taxon>Planctomycetales</taxon>
        <taxon>Planctomycetaceae</taxon>
        <taxon>Stratiformator</taxon>
    </lineage>
</organism>
<dbReference type="Proteomes" id="UP000317318">
    <property type="component" value="Chromosome"/>
</dbReference>